<evidence type="ECO:0000313" key="8">
    <source>
        <dbReference type="Proteomes" id="UP001162131"/>
    </source>
</evidence>
<dbReference type="InterPro" id="IPR008271">
    <property type="entry name" value="Ser/Thr_kinase_AS"/>
</dbReference>
<keyword evidence="5" id="KW-0808">Transferase</keyword>
<dbReference type="SUPFAM" id="SSF56112">
    <property type="entry name" value="Protein kinase-like (PK-like)"/>
    <property type="match status" value="1"/>
</dbReference>
<accession>A0AAU9IN22</accession>
<dbReference type="PROSITE" id="PS00108">
    <property type="entry name" value="PROTEIN_KINASE_ST"/>
    <property type="match status" value="1"/>
</dbReference>
<dbReference type="EMBL" id="CAJZBQ010000017">
    <property type="protein sequence ID" value="CAG9316985.1"/>
    <property type="molecule type" value="Genomic_DNA"/>
</dbReference>
<keyword evidence="5" id="KW-0418">Kinase</keyword>
<evidence type="ECO:0000256" key="4">
    <source>
        <dbReference type="PROSITE-ProRule" id="PRU10141"/>
    </source>
</evidence>
<feature type="domain" description="Protein kinase" evidence="6">
    <location>
        <begin position="15"/>
        <end position="271"/>
    </location>
</feature>
<comment type="caution">
    <text evidence="7">The sequence shown here is derived from an EMBL/GenBank/DDBJ whole genome shotgun (WGS) entry which is preliminary data.</text>
</comment>
<evidence type="ECO:0000256" key="3">
    <source>
        <dbReference type="ARBA" id="ARBA00022840"/>
    </source>
</evidence>
<evidence type="ECO:0000259" key="6">
    <source>
        <dbReference type="PROSITE" id="PS50011"/>
    </source>
</evidence>
<protein>
    <recommendedName>
        <fullName evidence="6">Protein kinase domain-containing protein</fullName>
    </recommendedName>
</protein>
<reference evidence="7" key="1">
    <citation type="submission" date="2021-09" db="EMBL/GenBank/DDBJ databases">
        <authorList>
            <consortium name="AG Swart"/>
            <person name="Singh M."/>
            <person name="Singh A."/>
            <person name="Seah K."/>
            <person name="Emmerich C."/>
        </authorList>
    </citation>
    <scope>NUCLEOTIDE SEQUENCE</scope>
    <source>
        <strain evidence="7">ATCC30299</strain>
    </source>
</reference>
<dbReference type="Gene3D" id="1.10.510.10">
    <property type="entry name" value="Transferase(Phosphotransferase) domain 1"/>
    <property type="match status" value="1"/>
</dbReference>
<evidence type="ECO:0000256" key="5">
    <source>
        <dbReference type="RuleBase" id="RU000304"/>
    </source>
</evidence>
<dbReference type="InterPro" id="IPR000719">
    <property type="entry name" value="Prot_kinase_dom"/>
</dbReference>
<dbReference type="InterPro" id="IPR011009">
    <property type="entry name" value="Kinase-like_dom_sf"/>
</dbReference>
<dbReference type="GO" id="GO:0004674">
    <property type="term" value="F:protein serine/threonine kinase activity"/>
    <property type="evidence" value="ECO:0007669"/>
    <property type="project" value="UniProtKB-KW"/>
</dbReference>
<feature type="binding site" evidence="4">
    <location>
        <position position="44"/>
    </location>
    <ligand>
        <name>ATP</name>
        <dbReference type="ChEBI" id="CHEBI:30616"/>
    </ligand>
</feature>
<dbReference type="FunFam" id="3.30.200.20:FF:000042">
    <property type="entry name" value="Aurora kinase A"/>
    <property type="match status" value="1"/>
</dbReference>
<dbReference type="InterPro" id="IPR017441">
    <property type="entry name" value="Protein_kinase_ATP_BS"/>
</dbReference>
<dbReference type="GO" id="GO:0005524">
    <property type="term" value="F:ATP binding"/>
    <property type="evidence" value="ECO:0007669"/>
    <property type="project" value="UniProtKB-UniRule"/>
</dbReference>
<comment type="subunit">
    <text evidence="1">Monomer.</text>
</comment>
<dbReference type="PROSITE" id="PS00107">
    <property type="entry name" value="PROTEIN_KINASE_ATP"/>
    <property type="match status" value="1"/>
</dbReference>
<dbReference type="PANTHER" id="PTHR24347">
    <property type="entry name" value="SERINE/THREONINE-PROTEIN KINASE"/>
    <property type="match status" value="1"/>
</dbReference>
<dbReference type="PROSITE" id="PS50011">
    <property type="entry name" value="PROTEIN_KINASE_DOM"/>
    <property type="match status" value="1"/>
</dbReference>
<keyword evidence="5" id="KW-0723">Serine/threonine-protein kinase</keyword>
<dbReference type="Proteomes" id="UP001162131">
    <property type="component" value="Unassembled WGS sequence"/>
</dbReference>
<name>A0AAU9IN22_9CILI</name>
<dbReference type="SMART" id="SM00220">
    <property type="entry name" value="S_TKc"/>
    <property type="match status" value="1"/>
</dbReference>
<gene>
    <name evidence="7" type="ORF">BSTOLATCC_MIC17612</name>
</gene>
<sequence>MLSKVSILTDVEDDYAIIKTLGKGSYATVYLVDDLDSYDNYALKSIDKSYITNQRAVSTVVSEIEILRMIDHPNVTKLYRVYESEGHVHLIMDYVPGINMLQKIMKVEKFSEKKAVIFLYDMLDILCYLHSKNIVHRDIKLENIIVCSENPLKFKLLDFGLSGISSSNDQTIRCGSPGYIAPEILKKQRYGVKIDMFGLGVCLFMILSGRSPFPGKDLKEILKANKKGIIYFAPIHWKLISKDAADLILKLCQPEPELRLSAKEALNHAWLKKVNKEGKGRLSFLKNVTEIPKNNHIFPVSSVEDIRDISVVINHPVDGVANKLIRRSSIGGEATVAHRKVIR</sequence>
<dbReference type="AlphaFoldDB" id="A0AAU9IN22"/>
<proteinExistence type="inferred from homology"/>
<evidence type="ECO:0000313" key="7">
    <source>
        <dbReference type="EMBL" id="CAG9316985.1"/>
    </source>
</evidence>
<organism evidence="7 8">
    <name type="scientific">Blepharisma stoltei</name>
    <dbReference type="NCBI Taxonomy" id="1481888"/>
    <lineage>
        <taxon>Eukaryota</taxon>
        <taxon>Sar</taxon>
        <taxon>Alveolata</taxon>
        <taxon>Ciliophora</taxon>
        <taxon>Postciliodesmatophora</taxon>
        <taxon>Heterotrichea</taxon>
        <taxon>Heterotrichida</taxon>
        <taxon>Blepharismidae</taxon>
        <taxon>Blepharisma</taxon>
    </lineage>
</organism>
<evidence type="ECO:0000256" key="2">
    <source>
        <dbReference type="ARBA" id="ARBA00022741"/>
    </source>
</evidence>
<keyword evidence="8" id="KW-1185">Reference proteome</keyword>
<keyword evidence="2 4" id="KW-0547">Nucleotide-binding</keyword>
<comment type="similarity">
    <text evidence="5">Belongs to the protein kinase superfamily.</text>
</comment>
<dbReference type="Pfam" id="PF00069">
    <property type="entry name" value="Pkinase"/>
    <property type="match status" value="1"/>
</dbReference>
<dbReference type="FunFam" id="1.10.510.10:FF:000571">
    <property type="entry name" value="Maternal embryonic leucine zipper kinase"/>
    <property type="match status" value="1"/>
</dbReference>
<keyword evidence="3 4" id="KW-0067">ATP-binding</keyword>
<dbReference type="Gene3D" id="3.30.200.20">
    <property type="entry name" value="Phosphorylase Kinase, domain 1"/>
    <property type="match status" value="1"/>
</dbReference>
<evidence type="ECO:0000256" key="1">
    <source>
        <dbReference type="ARBA" id="ARBA00011245"/>
    </source>
</evidence>